<feature type="transmembrane region" description="Helical" evidence="2">
    <location>
        <begin position="321"/>
        <end position="340"/>
    </location>
</feature>
<feature type="transmembrane region" description="Helical" evidence="2">
    <location>
        <begin position="196"/>
        <end position="216"/>
    </location>
</feature>
<dbReference type="EMBL" id="CAMPGE010013679">
    <property type="protein sequence ID" value="CAI2372393.1"/>
    <property type="molecule type" value="Genomic_DNA"/>
</dbReference>
<keyword evidence="2" id="KW-0812">Transmembrane</keyword>
<feature type="region of interest" description="Disordered" evidence="1">
    <location>
        <begin position="1"/>
        <end position="49"/>
    </location>
</feature>
<evidence type="ECO:0000313" key="4">
    <source>
        <dbReference type="Proteomes" id="UP001295684"/>
    </source>
</evidence>
<feature type="compositionally biased region" description="Low complexity" evidence="1">
    <location>
        <begin position="1"/>
        <end position="17"/>
    </location>
</feature>
<keyword evidence="2" id="KW-1133">Transmembrane helix</keyword>
<dbReference type="AlphaFoldDB" id="A0AAD1URB4"/>
<evidence type="ECO:0000256" key="2">
    <source>
        <dbReference type="SAM" id="Phobius"/>
    </source>
</evidence>
<organism evidence="3 4">
    <name type="scientific">Euplotes crassus</name>
    <dbReference type="NCBI Taxonomy" id="5936"/>
    <lineage>
        <taxon>Eukaryota</taxon>
        <taxon>Sar</taxon>
        <taxon>Alveolata</taxon>
        <taxon>Ciliophora</taxon>
        <taxon>Intramacronucleata</taxon>
        <taxon>Spirotrichea</taxon>
        <taxon>Hypotrichia</taxon>
        <taxon>Euplotida</taxon>
        <taxon>Euplotidae</taxon>
        <taxon>Moneuplotes</taxon>
    </lineage>
</organism>
<protein>
    <submittedName>
        <fullName evidence="3">Uncharacterized protein</fullName>
    </submittedName>
</protein>
<accession>A0AAD1URB4</accession>
<reference evidence="3" key="1">
    <citation type="submission" date="2023-07" db="EMBL/GenBank/DDBJ databases">
        <authorList>
            <consortium name="AG Swart"/>
            <person name="Singh M."/>
            <person name="Singh A."/>
            <person name="Seah K."/>
            <person name="Emmerich C."/>
        </authorList>
    </citation>
    <scope>NUCLEOTIDE SEQUENCE</scope>
    <source>
        <strain evidence="3">DP1</strain>
    </source>
</reference>
<gene>
    <name evidence="3" type="ORF">ECRASSUSDP1_LOCUS13723</name>
</gene>
<evidence type="ECO:0000256" key="1">
    <source>
        <dbReference type="SAM" id="MobiDB-lite"/>
    </source>
</evidence>
<name>A0AAD1URB4_EUPCR</name>
<keyword evidence="2" id="KW-0472">Membrane</keyword>
<proteinExistence type="predicted"/>
<comment type="caution">
    <text evidence="3">The sequence shown here is derived from an EMBL/GenBank/DDBJ whole genome shotgun (WGS) entry which is preliminary data.</text>
</comment>
<dbReference type="Proteomes" id="UP001295684">
    <property type="component" value="Unassembled WGS sequence"/>
</dbReference>
<feature type="transmembrane region" description="Helical" evidence="2">
    <location>
        <begin position="275"/>
        <end position="300"/>
    </location>
</feature>
<evidence type="ECO:0000313" key="3">
    <source>
        <dbReference type="EMBL" id="CAI2372393.1"/>
    </source>
</evidence>
<sequence length="385" mass="45378">MPSEESSAANELSLKESQNGESCFKGFRSLRQSEESDVPSHGLFTNEKDQFDQVQALGMNKFSSERRLLPKKKSSKIDDYSFKTPFSNKFSNHDVQKSADNGEDEQEFIEEDNKSFDLFIDSEDPKTQEYSSDPEKPLLSEDEEMWRKEWAESRKDIWTNAILQEINLEGSERSLASFQIHLKNISVPRNHLKLNIILRIVLLLCYIGDVGFLPWIRNSECIDDKEKGGKEYCNINPAWLFYKKGLYFYFQLMNGEFCKDKNLKESFCTDAPFNFLAGSFTLLIAFLVIVFEILAMLSILNLVMDYRVKWFRASIFQRYSYIFIFATVVIWFCSLRLWWSLKFLSFGFYGMFAIFIGCILLKFHYRFFKTKLYRRRQINHLLLDK</sequence>
<feature type="transmembrane region" description="Helical" evidence="2">
    <location>
        <begin position="346"/>
        <end position="365"/>
    </location>
</feature>
<keyword evidence="4" id="KW-1185">Reference proteome</keyword>